<reference evidence="6 7" key="1">
    <citation type="submission" date="2018-04" db="EMBL/GenBank/DDBJ databases">
        <title>Polynucleobacter sp. UH21B genome.</title>
        <authorList>
            <person name="Hahn M.W."/>
        </authorList>
    </citation>
    <scope>NUCLEOTIDE SEQUENCE [LARGE SCALE GENOMIC DNA]</scope>
    <source>
        <strain evidence="6 7">MWH-UH21B</strain>
    </source>
</reference>
<dbReference type="PANTHER" id="PTHR34773">
    <property type="entry name" value="FLAGELLAR SECRETION CHAPERONE FLIS"/>
    <property type="match status" value="1"/>
</dbReference>
<comment type="subcellular location">
    <subcellularLocation>
        <location evidence="1">Cytoplasm</location>
        <location evidence="1">Cytosol</location>
    </subcellularLocation>
</comment>
<dbReference type="RefSeq" id="WP_173955333.1">
    <property type="nucleotide sequence ID" value="NZ_CP028942.1"/>
</dbReference>
<dbReference type="SUPFAM" id="SSF101116">
    <property type="entry name" value="Flagellar export chaperone FliS"/>
    <property type="match status" value="1"/>
</dbReference>
<sequence>MSAKAAKAYASNDVEGGVIDSDPAELIVLIFERTLDHLKLGKKMLEESQYGIENFTKANDLIQKGLLACLDYNRGADVADNLAAIYEWSLREIIKGRAEKSPEKIQAVIDVLTPLYEGWLALSAKEPMHFSSPESAANESVISS</sequence>
<evidence type="ECO:0000256" key="2">
    <source>
        <dbReference type="ARBA" id="ARBA00008787"/>
    </source>
</evidence>
<keyword evidence="3" id="KW-0963">Cytoplasm</keyword>
<dbReference type="InterPro" id="IPR036584">
    <property type="entry name" value="FliS_sf"/>
</dbReference>
<evidence type="ECO:0008006" key="8">
    <source>
        <dbReference type="Google" id="ProtNLM"/>
    </source>
</evidence>
<dbReference type="GO" id="GO:0044780">
    <property type="term" value="P:bacterial-type flagellum assembly"/>
    <property type="evidence" value="ECO:0007669"/>
    <property type="project" value="InterPro"/>
</dbReference>
<evidence type="ECO:0000313" key="6">
    <source>
        <dbReference type="EMBL" id="QKM64291.1"/>
    </source>
</evidence>
<dbReference type="CDD" id="cd16098">
    <property type="entry name" value="FliS"/>
    <property type="match status" value="1"/>
</dbReference>
<evidence type="ECO:0000256" key="4">
    <source>
        <dbReference type="ARBA" id="ARBA00022795"/>
    </source>
</evidence>
<dbReference type="Gene3D" id="1.20.120.340">
    <property type="entry name" value="Flagellar protein FliS"/>
    <property type="match status" value="1"/>
</dbReference>
<dbReference type="GO" id="GO:0071973">
    <property type="term" value="P:bacterial-type flagellum-dependent cell motility"/>
    <property type="evidence" value="ECO:0007669"/>
    <property type="project" value="TreeGrafter"/>
</dbReference>
<keyword evidence="4" id="KW-1005">Bacterial flagellum biogenesis</keyword>
<protein>
    <recommendedName>
        <fullName evidence="8">Flagellar secretion chaperone FliS</fullName>
    </recommendedName>
</protein>
<accession>A0A6M9PVG7</accession>
<dbReference type="Proteomes" id="UP000503312">
    <property type="component" value="Chromosome"/>
</dbReference>
<dbReference type="Pfam" id="PF02561">
    <property type="entry name" value="FliS"/>
    <property type="match status" value="1"/>
</dbReference>
<evidence type="ECO:0000256" key="1">
    <source>
        <dbReference type="ARBA" id="ARBA00004514"/>
    </source>
</evidence>
<evidence type="ECO:0000313" key="7">
    <source>
        <dbReference type="Proteomes" id="UP000503312"/>
    </source>
</evidence>
<dbReference type="GO" id="GO:0005829">
    <property type="term" value="C:cytosol"/>
    <property type="evidence" value="ECO:0007669"/>
    <property type="project" value="UniProtKB-SubCell"/>
</dbReference>
<dbReference type="EMBL" id="CP028942">
    <property type="protein sequence ID" value="QKM64291.1"/>
    <property type="molecule type" value="Genomic_DNA"/>
</dbReference>
<keyword evidence="7" id="KW-1185">Reference proteome</keyword>
<proteinExistence type="inferred from homology"/>
<gene>
    <name evidence="6" type="ORF">DCO17_03000</name>
</gene>
<dbReference type="InterPro" id="IPR003713">
    <property type="entry name" value="FliS"/>
</dbReference>
<dbReference type="PANTHER" id="PTHR34773:SF1">
    <property type="entry name" value="FLAGELLAR SECRETION CHAPERONE FLIS"/>
    <property type="match status" value="1"/>
</dbReference>
<organism evidence="6 7">
    <name type="scientific">Polynucleobacter tropicus</name>
    <dbReference type="NCBI Taxonomy" id="1743174"/>
    <lineage>
        <taxon>Bacteria</taxon>
        <taxon>Pseudomonadati</taxon>
        <taxon>Pseudomonadota</taxon>
        <taxon>Betaproteobacteria</taxon>
        <taxon>Burkholderiales</taxon>
        <taxon>Burkholderiaceae</taxon>
        <taxon>Polynucleobacter</taxon>
    </lineage>
</organism>
<dbReference type="AlphaFoldDB" id="A0A6M9PVG7"/>
<evidence type="ECO:0000256" key="5">
    <source>
        <dbReference type="ARBA" id="ARBA00023186"/>
    </source>
</evidence>
<comment type="similarity">
    <text evidence="2">Belongs to the FliS family.</text>
</comment>
<keyword evidence="5" id="KW-0143">Chaperone</keyword>
<name>A0A6M9PVG7_9BURK</name>
<evidence type="ECO:0000256" key="3">
    <source>
        <dbReference type="ARBA" id="ARBA00022490"/>
    </source>
</evidence>
<dbReference type="KEGG" id="ptrp:DCO17_03000"/>